<comment type="caution">
    <text evidence="2">The sequence shown here is derived from an EMBL/GenBank/DDBJ whole genome shotgun (WGS) entry which is preliminary data.</text>
</comment>
<reference evidence="2" key="1">
    <citation type="submission" date="2021-11" db="EMBL/GenBank/DDBJ databases">
        <authorList>
            <person name="Herlambang A."/>
            <person name="Guo Y."/>
            <person name="Takashima Y."/>
            <person name="Nishizawa T."/>
        </authorList>
    </citation>
    <scope>NUCLEOTIDE SEQUENCE</scope>
    <source>
        <strain evidence="2">E1425</strain>
    </source>
</reference>
<name>A0A9P3H5K6_9FUNG</name>
<gene>
    <name evidence="2" type="ORF">EMPS_02521</name>
</gene>
<evidence type="ECO:0000256" key="1">
    <source>
        <dbReference type="SAM" id="MobiDB-lite"/>
    </source>
</evidence>
<protein>
    <submittedName>
        <fullName evidence="2">Uncharacterized protein</fullName>
    </submittedName>
</protein>
<feature type="region of interest" description="Disordered" evidence="1">
    <location>
        <begin position="1"/>
        <end position="36"/>
    </location>
</feature>
<evidence type="ECO:0000313" key="2">
    <source>
        <dbReference type="EMBL" id="GJJ70172.1"/>
    </source>
</evidence>
<organism evidence="2 3">
    <name type="scientific">Entomortierella parvispora</name>
    <dbReference type="NCBI Taxonomy" id="205924"/>
    <lineage>
        <taxon>Eukaryota</taxon>
        <taxon>Fungi</taxon>
        <taxon>Fungi incertae sedis</taxon>
        <taxon>Mucoromycota</taxon>
        <taxon>Mortierellomycotina</taxon>
        <taxon>Mortierellomycetes</taxon>
        <taxon>Mortierellales</taxon>
        <taxon>Mortierellaceae</taxon>
        <taxon>Entomortierella</taxon>
    </lineage>
</organism>
<accession>A0A9P3H5K6</accession>
<dbReference type="AlphaFoldDB" id="A0A9P3H5K6"/>
<keyword evidence="3" id="KW-1185">Reference proteome</keyword>
<evidence type="ECO:0000313" key="3">
    <source>
        <dbReference type="Proteomes" id="UP000827284"/>
    </source>
</evidence>
<sequence>MSVSVSAAASMSLGLPSASPVVSPSSVAASGSPGSVVPTTAPAVPTTASGTVPVVTTVSTAPAAPTQTSAANSNLHKKLSALGLVLVVLPAVLLNSF</sequence>
<dbReference type="Proteomes" id="UP000827284">
    <property type="component" value="Unassembled WGS sequence"/>
</dbReference>
<reference evidence="2" key="2">
    <citation type="journal article" date="2022" name="Microbiol. Resour. Announc.">
        <title>Whole-Genome Sequence of Entomortierella parvispora E1425, a Mucoromycotan Fungus Associated with Burkholderiaceae-Related Endosymbiotic Bacteria.</title>
        <authorList>
            <person name="Herlambang A."/>
            <person name="Guo Y."/>
            <person name="Takashima Y."/>
            <person name="Narisawa K."/>
            <person name="Ohta H."/>
            <person name="Nishizawa T."/>
        </authorList>
    </citation>
    <scope>NUCLEOTIDE SEQUENCE</scope>
    <source>
        <strain evidence="2">E1425</strain>
    </source>
</reference>
<proteinExistence type="predicted"/>
<dbReference type="EMBL" id="BQFW01000003">
    <property type="protein sequence ID" value="GJJ70172.1"/>
    <property type="molecule type" value="Genomic_DNA"/>
</dbReference>